<dbReference type="InterPro" id="IPR036770">
    <property type="entry name" value="Ankyrin_rpt-contain_sf"/>
</dbReference>
<name>A0A0D1VM70_9EURO</name>
<dbReference type="EMBL" id="KN846954">
    <property type="protein sequence ID" value="KIV77055.1"/>
    <property type="molecule type" value="Genomic_DNA"/>
</dbReference>
<dbReference type="SUPFAM" id="SSF48403">
    <property type="entry name" value="Ankyrin repeat"/>
    <property type="match status" value="1"/>
</dbReference>
<accession>A0A0D1VM70</accession>
<evidence type="ECO:0000256" key="1">
    <source>
        <dbReference type="SAM" id="MobiDB-lite"/>
    </source>
</evidence>
<evidence type="ECO:0000313" key="3">
    <source>
        <dbReference type="Proteomes" id="UP000053599"/>
    </source>
</evidence>
<gene>
    <name evidence="2" type="ORF">PV11_08891</name>
</gene>
<evidence type="ECO:0000313" key="2">
    <source>
        <dbReference type="EMBL" id="KIV77055.1"/>
    </source>
</evidence>
<dbReference type="Proteomes" id="UP000053599">
    <property type="component" value="Unassembled WGS sequence"/>
</dbReference>
<dbReference type="Gene3D" id="1.25.40.20">
    <property type="entry name" value="Ankyrin repeat-containing domain"/>
    <property type="match status" value="1"/>
</dbReference>
<organism evidence="2 3">
    <name type="scientific">Exophiala sideris</name>
    <dbReference type="NCBI Taxonomy" id="1016849"/>
    <lineage>
        <taxon>Eukaryota</taxon>
        <taxon>Fungi</taxon>
        <taxon>Dikarya</taxon>
        <taxon>Ascomycota</taxon>
        <taxon>Pezizomycotina</taxon>
        <taxon>Eurotiomycetes</taxon>
        <taxon>Chaetothyriomycetidae</taxon>
        <taxon>Chaetothyriales</taxon>
        <taxon>Herpotrichiellaceae</taxon>
        <taxon>Exophiala</taxon>
    </lineage>
</organism>
<dbReference type="HOGENOM" id="CLU_1927611_0_0_1"/>
<dbReference type="AlphaFoldDB" id="A0A0D1VM70"/>
<feature type="region of interest" description="Disordered" evidence="1">
    <location>
        <begin position="35"/>
        <end position="67"/>
    </location>
</feature>
<sequence>MLLKRGANCYAGDVYGVTPLSLAAALGRQAMERLLETHPSRKRKRPSDNIDPKGQPPRKRPKSSQCVNIDERDDALLEVGSQSCQQPSFNMDGTQREVEARTFGSETSWSMSRLPHVSKAELVEVAGSATV</sequence>
<protein>
    <submittedName>
        <fullName evidence="2">Uncharacterized protein</fullName>
    </submittedName>
</protein>
<reference evidence="2 3" key="1">
    <citation type="submission" date="2015-01" db="EMBL/GenBank/DDBJ databases">
        <title>The Genome Sequence of Exophiala sideris CBS121828.</title>
        <authorList>
            <consortium name="The Broad Institute Genomics Platform"/>
            <person name="Cuomo C."/>
            <person name="de Hoog S."/>
            <person name="Gorbushina A."/>
            <person name="Stielow B."/>
            <person name="Teixiera M."/>
            <person name="Abouelleil A."/>
            <person name="Chapman S.B."/>
            <person name="Priest M."/>
            <person name="Young S.K."/>
            <person name="Wortman J."/>
            <person name="Nusbaum C."/>
            <person name="Birren B."/>
        </authorList>
    </citation>
    <scope>NUCLEOTIDE SEQUENCE [LARGE SCALE GENOMIC DNA]</scope>
    <source>
        <strain evidence="2 3">CBS 121828</strain>
    </source>
</reference>
<proteinExistence type="predicted"/>